<dbReference type="EMBL" id="JANX01000085">
    <property type="protein sequence ID" value="KGM34546.1"/>
    <property type="molecule type" value="Genomic_DNA"/>
</dbReference>
<dbReference type="Proteomes" id="UP000029995">
    <property type="component" value="Unassembled WGS sequence"/>
</dbReference>
<name>A0A0A0D791_9PROT</name>
<organism evidence="2 3">
    <name type="scientific">Inquilinus limosus MP06</name>
    <dbReference type="NCBI Taxonomy" id="1398085"/>
    <lineage>
        <taxon>Bacteria</taxon>
        <taxon>Pseudomonadati</taxon>
        <taxon>Pseudomonadota</taxon>
        <taxon>Alphaproteobacteria</taxon>
        <taxon>Rhodospirillales</taxon>
        <taxon>Rhodospirillaceae</taxon>
        <taxon>Inquilinus</taxon>
    </lineage>
</organism>
<proteinExistence type="predicted"/>
<evidence type="ECO:0000259" key="1">
    <source>
        <dbReference type="Pfam" id="PF21880"/>
    </source>
</evidence>
<feature type="domain" description="DUF6916" evidence="1">
    <location>
        <begin position="5"/>
        <end position="105"/>
    </location>
</feature>
<gene>
    <name evidence="2" type="ORF">P409_09585</name>
</gene>
<comment type="caution">
    <text evidence="2">The sequence shown here is derived from an EMBL/GenBank/DDBJ whole genome shotgun (WGS) entry which is preliminary data.</text>
</comment>
<protein>
    <recommendedName>
        <fullName evidence="1">DUF6916 domain-containing protein</fullName>
    </recommendedName>
</protein>
<dbReference type="OrthoDB" id="8926597at2"/>
<evidence type="ECO:0000313" key="2">
    <source>
        <dbReference type="EMBL" id="KGM34546.1"/>
    </source>
</evidence>
<dbReference type="InterPro" id="IPR054209">
    <property type="entry name" value="DUF6916"/>
</dbReference>
<evidence type="ECO:0000313" key="3">
    <source>
        <dbReference type="Proteomes" id="UP000029995"/>
    </source>
</evidence>
<sequence>MLAELSFDDFKDHTGRTFVVEGPGGRVEATLVAVRLSPYGSPGLLRRHPFAILFTAPPTPDLGAQVYNIRHPSRGLMEGVLISPVVPAAADLPKAQGLRFYEAVFA</sequence>
<dbReference type="RefSeq" id="WP_034834763.1">
    <property type="nucleotide sequence ID" value="NZ_JANX01000085.1"/>
</dbReference>
<accession>A0A0A0D791</accession>
<reference evidence="2 3" key="1">
    <citation type="submission" date="2014-01" db="EMBL/GenBank/DDBJ databases">
        <title>Genome sequence determination for a cystic fibrosis isolate, Inquilinus limosus.</title>
        <authorList>
            <person name="Pino M."/>
            <person name="Di Conza J."/>
            <person name="Gutkind G."/>
        </authorList>
    </citation>
    <scope>NUCLEOTIDE SEQUENCE [LARGE SCALE GENOMIC DNA]</scope>
    <source>
        <strain evidence="2 3">MP06</strain>
    </source>
</reference>
<dbReference type="Pfam" id="PF21880">
    <property type="entry name" value="DUF6916"/>
    <property type="match status" value="1"/>
</dbReference>
<dbReference type="AlphaFoldDB" id="A0A0A0D791"/>